<proteinExistence type="predicted"/>
<feature type="compositionally biased region" description="Polar residues" evidence="6">
    <location>
        <begin position="262"/>
        <end position="280"/>
    </location>
</feature>
<dbReference type="SUPFAM" id="SSF54001">
    <property type="entry name" value="Cysteine proteinases"/>
    <property type="match status" value="3"/>
</dbReference>
<feature type="compositionally biased region" description="Acidic residues" evidence="6">
    <location>
        <begin position="1948"/>
        <end position="1962"/>
    </location>
</feature>
<dbReference type="GO" id="GO:0008270">
    <property type="term" value="F:zinc ion binding"/>
    <property type="evidence" value="ECO:0007669"/>
    <property type="project" value="UniProtKB-KW"/>
</dbReference>
<dbReference type="InterPro" id="IPR001841">
    <property type="entry name" value="Znf_RING"/>
</dbReference>
<dbReference type="PANTHER" id="PTHR21646">
    <property type="entry name" value="UBIQUITIN CARBOXYL-TERMINAL HYDROLASE"/>
    <property type="match status" value="1"/>
</dbReference>
<feature type="compositionally biased region" description="Acidic residues" evidence="6">
    <location>
        <begin position="31"/>
        <end position="42"/>
    </location>
</feature>
<comment type="catalytic activity">
    <reaction evidence="1">
        <text>Thiol-dependent hydrolysis of ester, thioester, amide, peptide and isopeptide bonds formed by the C-terminal Gly of ubiquitin (a 76-residue protein attached to proteins as an intracellular targeting signal).</text>
        <dbReference type="EC" id="3.4.19.12"/>
    </reaction>
</comment>
<feature type="region of interest" description="Disordered" evidence="6">
    <location>
        <begin position="810"/>
        <end position="829"/>
    </location>
</feature>
<accession>A0AAV4FF19</accession>
<feature type="compositionally biased region" description="Low complexity" evidence="6">
    <location>
        <begin position="1251"/>
        <end position="1262"/>
    </location>
</feature>
<evidence type="ECO:0000259" key="7">
    <source>
        <dbReference type="PROSITE" id="PS50089"/>
    </source>
</evidence>
<feature type="region of interest" description="Disordered" evidence="6">
    <location>
        <begin position="330"/>
        <end position="424"/>
    </location>
</feature>
<feature type="region of interest" description="Disordered" evidence="6">
    <location>
        <begin position="1164"/>
        <end position="1189"/>
    </location>
</feature>
<dbReference type="InterPro" id="IPR028889">
    <property type="entry name" value="USP"/>
</dbReference>
<feature type="region of interest" description="Disordered" evidence="6">
    <location>
        <begin position="249"/>
        <end position="280"/>
    </location>
</feature>
<keyword evidence="3 5" id="KW-0479">Metal-binding</keyword>
<feature type="region of interest" description="Disordered" evidence="6">
    <location>
        <begin position="1"/>
        <end position="58"/>
    </location>
</feature>
<dbReference type="PROSITE" id="PS50089">
    <property type="entry name" value="ZF_RING_2"/>
    <property type="match status" value="1"/>
</dbReference>
<dbReference type="InterPro" id="IPR018200">
    <property type="entry name" value="USP_CS"/>
</dbReference>
<dbReference type="EMBL" id="BMAT01004302">
    <property type="protein sequence ID" value="GFR71589.1"/>
    <property type="molecule type" value="Genomic_DNA"/>
</dbReference>
<feature type="domain" description="USP" evidence="8">
    <location>
        <begin position="138"/>
        <end position="1812"/>
    </location>
</feature>
<sequence length="1985" mass="214026">MEVSSSSQAESSSPLMHHGALGSSQTLSQSGDDEAAGGEEGGDGMSQNDNQFGHSSGRYTQHHNLSLAVAVPSSSLTVGIVSPLPGADGDNLNNAADVGGGTSMELVRYGPAFPPFYSSESMNYSKDIRDSKAVHGSCGLYNLGNTCFMNAGLQSLMSCAPLVKFFCEGYAVSDNNRHTLTAHFHLLLCKIWSGKFSVVHPRKFKDFLGMYHSQFEDYRQHDCQEFLALLLDTLHEQLNKATAMLFPSLSSPRPPALADTEAGSSSRHGSSEAEQGTCNSSITLNNKEQMEEETGCGSNQTEAVVLPEQERSLSGDKDSSVVASSVKFDAELEHPEHSPVSPLSEDSPTSEVSMLESVMTSPASQADSASSSKSPDRSQVVNMAEKASVITEEEDEAITSSFPTLQRHSSRSHLDDVSSSDLGVLPVKPSLKRVSSGSSMSTSCCQLVLHSEDSNHSSLSAHSTDSEQSSAFKRLKIEAADMGKNLSSNNSSNLKECVTSSSDCSKKLPGSGRDKKTSILGDQGDGARVKGKILREADGGDVNVDMSPPHDLAVIDNMVTSCQNLPVCSSGLAPHNEAQAVCQLPRQEADSASAATQKSIPPLNLSCLDDFYSKETKTLNTNVQVSEFLQEITADSEKFAKLDNRNRPPSKEVNILQEASGEENKTEKVLIGETLGSGVKENNLYVQTSNVSVVKPCKSGELNVVHNSLGEAPLPTEESSKLSCVCRPREGSTVDKDIDSGVLLKSADSCLVAVTSNSGSGFKFDEEEKNVQMQAYSKFNTVPVHSNIRVDLSNTLADTDSMEVDEVLESSDEDDLELEPPSHTSTVEACSSVPNSLRHNCPVSEVKMATSAWEEYHARNDSVVVNTFQGQFRSTVVCSECSHVSVTYEPFMYLSLPIPHAMDQQICVTYISEHKPPVKYLLNLLKTDKVSAAKHQLNQLLGKAADEDMVVAEVLDSHISRILVVCSECSHVSVTYEPFMYLSLPIPHAMDQQICVTYISEHKPPVKYLLNLLKTDKVSAAKHQLNQLLGKAADEDMVVAEVLDSHISRILDNNVLLKYVNTFNRKIYAFEIITSTPSSFEVLNGSPDGPEDHAPTPGGSESLGGTSPSRLRLGSGVTRDCPETSNQSFDSVMVNSPGSRDALEGMLSDSEGCEAEFLSFSNSTQAGRQAQVPPAVSARTPVDSGDGDVSQCLPSSSAEMLQDNTWFMGDCVGVSRLPCTYDEDYDKENDEVNEDTLLNKDCADSLALESGSSKISSSSPLLEARSPNNSVKDDPHKPSLSSRSKFWIDEDEEKMRMVAGVDGDNEADAGLALTDQQHINEAEDSGNVDISTTDTSGLWLNQFQASSASPSSLVPLSTSAMTSSTTVVSSSSSSNKSHAYQQLSRDEVSSSEGGCTSSPLHSPSHSPSCTDLEISMSCGNQKNGGGFSNTVTSCSGSGHLSRSCPSPTKLFSEVRGQQEEEATLLGAAAKLGENPGSYFLKSKRMRDYEEEDFYSDQGDGSTYKEESNQTDRSSGQKKLERECEGPDWANTFPVHNFSSSTVQPTAYGSDQWKSCAICLEDLLDSELLTHVMCDGVFCQNCLEMSVKHTADMSAFCCPGLRCSRCPYSAHCTGCQVTREACEVSLQPSDCLTVHVGHELTADQLTDLQLVHDDVTMAGLRSSEPTTIMDCFGAFTQSELLDEHNPWFCPRCERNQCAKKTMTVWRYPDNLIIHLKRFVYQDLSSTKVDAKVVFPQEGMDVRGFLSGPSTAGLLYDLHSIVCHMGGASAGHYTCYARHPVTHQWYYYNDENVSAQDPGETEFTSGYVLFYQRQGTDVEFTIPENNPCLEDDLSDVGGSLVSSGTAIPLGPPTSSASSGFPFSYSGSKNTTTTGSSPAGDKDKQQQTTAALPSSSISGPPDGGNDDEDDYDNEQRLLPYDDGDDDTALTVHFGSSFPTVGQVSSAHNDSEDLTGEVSGDVEEDNNASSYSDRPSHSYAEPDSTLSFM</sequence>
<feature type="region of interest" description="Disordered" evidence="6">
    <location>
        <begin position="1490"/>
        <end position="1520"/>
    </location>
</feature>
<dbReference type="PROSITE" id="PS00973">
    <property type="entry name" value="USP_2"/>
    <property type="match status" value="1"/>
</dbReference>
<feature type="region of interest" description="Disordered" evidence="6">
    <location>
        <begin position="1081"/>
        <end position="1146"/>
    </location>
</feature>
<dbReference type="PROSITE" id="PS50235">
    <property type="entry name" value="USP_3"/>
    <property type="match status" value="1"/>
</dbReference>
<dbReference type="CDD" id="cd02674">
    <property type="entry name" value="Peptidase_C19R"/>
    <property type="match status" value="1"/>
</dbReference>
<feature type="region of interest" description="Disordered" evidence="6">
    <location>
        <begin position="501"/>
        <end position="524"/>
    </location>
</feature>
<evidence type="ECO:0000256" key="3">
    <source>
        <dbReference type="ARBA" id="ARBA00022771"/>
    </source>
</evidence>
<dbReference type="GO" id="GO:0004843">
    <property type="term" value="F:cysteine-type deubiquitinase activity"/>
    <property type="evidence" value="ECO:0007669"/>
    <property type="project" value="UniProtKB-EC"/>
</dbReference>
<dbReference type="InterPro" id="IPR038765">
    <property type="entry name" value="Papain-like_cys_pep_sf"/>
</dbReference>
<feature type="compositionally biased region" description="Low complexity" evidence="6">
    <location>
        <begin position="361"/>
        <end position="379"/>
    </location>
</feature>
<dbReference type="PROSITE" id="PS00972">
    <property type="entry name" value="USP_1"/>
    <property type="match status" value="1"/>
</dbReference>
<feature type="compositionally biased region" description="Polar residues" evidence="6">
    <location>
        <begin position="1123"/>
        <end position="1138"/>
    </location>
</feature>
<dbReference type="PANTHER" id="PTHR21646:SF35">
    <property type="match status" value="1"/>
</dbReference>
<dbReference type="Proteomes" id="UP000762676">
    <property type="component" value="Unassembled WGS sequence"/>
</dbReference>
<feature type="compositionally biased region" description="Low complexity" evidence="6">
    <location>
        <begin position="1"/>
        <end position="13"/>
    </location>
</feature>
<comment type="caution">
    <text evidence="9">The sequence shown here is derived from an EMBL/GenBank/DDBJ whole genome shotgun (WGS) entry which is preliminary data.</text>
</comment>
<evidence type="ECO:0000259" key="8">
    <source>
        <dbReference type="PROSITE" id="PS50235"/>
    </source>
</evidence>
<keyword evidence="3 5" id="KW-0863">Zinc-finger</keyword>
<dbReference type="InterPro" id="IPR050185">
    <property type="entry name" value="Ub_carboxyl-term_hydrolase"/>
</dbReference>
<dbReference type="Pfam" id="PF00443">
    <property type="entry name" value="UCH"/>
    <property type="match status" value="2"/>
</dbReference>
<evidence type="ECO:0000256" key="2">
    <source>
        <dbReference type="ARBA" id="ARBA00012759"/>
    </source>
</evidence>
<evidence type="ECO:0000313" key="10">
    <source>
        <dbReference type="Proteomes" id="UP000762676"/>
    </source>
</evidence>
<feature type="region of interest" description="Disordered" evidence="6">
    <location>
        <begin position="1251"/>
        <end position="1287"/>
    </location>
</feature>
<name>A0AAV4FF19_9GAST</name>
<evidence type="ECO:0000313" key="9">
    <source>
        <dbReference type="EMBL" id="GFR71589.1"/>
    </source>
</evidence>
<evidence type="ECO:0000256" key="4">
    <source>
        <dbReference type="ARBA" id="ARBA00022833"/>
    </source>
</evidence>
<feature type="region of interest" description="Disordered" evidence="6">
    <location>
        <begin position="1865"/>
        <end position="1985"/>
    </location>
</feature>
<evidence type="ECO:0000256" key="6">
    <source>
        <dbReference type="SAM" id="MobiDB-lite"/>
    </source>
</evidence>
<evidence type="ECO:0000256" key="5">
    <source>
        <dbReference type="PROSITE-ProRule" id="PRU00175"/>
    </source>
</evidence>
<feature type="domain" description="RING-type" evidence="7">
    <location>
        <begin position="1555"/>
        <end position="1601"/>
    </location>
</feature>
<feature type="compositionally biased region" description="Polar residues" evidence="6">
    <location>
        <begin position="45"/>
        <end position="58"/>
    </location>
</feature>
<feature type="compositionally biased region" description="Low complexity" evidence="6">
    <location>
        <begin position="1865"/>
        <end position="1874"/>
    </location>
</feature>
<feature type="region of interest" description="Disordered" evidence="6">
    <location>
        <begin position="1367"/>
        <end position="1410"/>
    </location>
</feature>
<protein>
    <recommendedName>
        <fullName evidence="2">ubiquitinyl hydrolase 1</fullName>
        <ecNumber evidence="2">3.4.19.12</ecNumber>
    </recommendedName>
</protein>
<dbReference type="GO" id="GO:0016579">
    <property type="term" value="P:protein deubiquitination"/>
    <property type="evidence" value="ECO:0007669"/>
    <property type="project" value="InterPro"/>
</dbReference>
<dbReference type="InterPro" id="IPR001394">
    <property type="entry name" value="Peptidase_C19_UCH"/>
</dbReference>
<organism evidence="9 10">
    <name type="scientific">Elysia marginata</name>
    <dbReference type="NCBI Taxonomy" id="1093978"/>
    <lineage>
        <taxon>Eukaryota</taxon>
        <taxon>Metazoa</taxon>
        <taxon>Spiralia</taxon>
        <taxon>Lophotrochozoa</taxon>
        <taxon>Mollusca</taxon>
        <taxon>Gastropoda</taxon>
        <taxon>Heterobranchia</taxon>
        <taxon>Euthyneura</taxon>
        <taxon>Panpulmonata</taxon>
        <taxon>Sacoglossa</taxon>
        <taxon>Placobranchoidea</taxon>
        <taxon>Plakobranchidae</taxon>
        <taxon>Elysia</taxon>
    </lineage>
</organism>
<dbReference type="Gene3D" id="3.90.70.10">
    <property type="entry name" value="Cysteine proteinases"/>
    <property type="match status" value="3"/>
</dbReference>
<keyword evidence="9" id="KW-0378">Hydrolase</keyword>
<keyword evidence="4" id="KW-0862">Zinc</keyword>
<evidence type="ECO:0000256" key="1">
    <source>
        <dbReference type="ARBA" id="ARBA00000707"/>
    </source>
</evidence>
<feature type="compositionally biased region" description="Polar residues" evidence="6">
    <location>
        <begin position="1933"/>
        <end position="1944"/>
    </location>
</feature>
<keyword evidence="10" id="KW-1185">Reference proteome</keyword>
<dbReference type="EC" id="3.4.19.12" evidence="2"/>
<gene>
    <name evidence="9" type="ORF">ElyMa_002097700</name>
</gene>
<reference evidence="9 10" key="1">
    <citation type="journal article" date="2021" name="Elife">
        <title>Chloroplast acquisition without the gene transfer in kleptoplastic sea slugs, Plakobranchus ocellatus.</title>
        <authorList>
            <person name="Maeda T."/>
            <person name="Takahashi S."/>
            <person name="Yoshida T."/>
            <person name="Shimamura S."/>
            <person name="Takaki Y."/>
            <person name="Nagai Y."/>
            <person name="Toyoda A."/>
            <person name="Suzuki Y."/>
            <person name="Arimoto A."/>
            <person name="Ishii H."/>
            <person name="Satoh N."/>
            <person name="Nishiyama T."/>
            <person name="Hasebe M."/>
            <person name="Maruyama T."/>
            <person name="Minagawa J."/>
            <person name="Obokata J."/>
            <person name="Shigenobu S."/>
        </authorList>
    </citation>
    <scope>NUCLEOTIDE SEQUENCE [LARGE SCALE GENOMIC DNA]</scope>
</reference>
<feature type="compositionally biased region" description="Low complexity" evidence="6">
    <location>
        <begin position="1397"/>
        <end position="1408"/>
    </location>
</feature>